<feature type="chain" id="PRO_5019344520" evidence="1">
    <location>
        <begin position="25"/>
        <end position="166"/>
    </location>
</feature>
<protein>
    <submittedName>
        <fullName evidence="2">Uncharacterized protein</fullName>
    </submittedName>
</protein>
<dbReference type="OrthoDB" id="7874218at2"/>
<dbReference type="KEGG" id="taw:EI545_07710"/>
<feature type="signal peptide" evidence="1">
    <location>
        <begin position="1"/>
        <end position="24"/>
    </location>
</feature>
<keyword evidence="3" id="KW-1185">Reference proteome</keyword>
<dbReference type="RefSeq" id="WP_125324935.1">
    <property type="nucleotide sequence ID" value="NZ_CP034328.1"/>
</dbReference>
<dbReference type="AlphaFoldDB" id="A0A3S8U544"/>
<dbReference type="EMBL" id="CP034328">
    <property type="protein sequence ID" value="AZL58734.1"/>
    <property type="molecule type" value="Genomic_DNA"/>
</dbReference>
<proteinExistence type="predicted"/>
<name>A0A3S8U544_9RHOB</name>
<evidence type="ECO:0000313" key="2">
    <source>
        <dbReference type="EMBL" id="AZL58734.1"/>
    </source>
</evidence>
<keyword evidence="1" id="KW-0732">Signal</keyword>
<reference evidence="2 3" key="1">
    <citation type="submission" date="2018-12" db="EMBL/GenBank/DDBJ databases">
        <title>Complete genome sequencing of Tabrizicola sp. K13M18.</title>
        <authorList>
            <person name="Bae J.-W."/>
        </authorList>
    </citation>
    <scope>NUCLEOTIDE SEQUENCE [LARGE SCALE GENOMIC DNA]</scope>
    <source>
        <strain evidence="2 3">K13M18</strain>
    </source>
</reference>
<accession>A0A3S8U544</accession>
<evidence type="ECO:0000313" key="3">
    <source>
        <dbReference type="Proteomes" id="UP000282002"/>
    </source>
</evidence>
<organism evidence="2 3">
    <name type="scientific">Tabrizicola piscis</name>
    <dbReference type="NCBI Taxonomy" id="2494374"/>
    <lineage>
        <taxon>Bacteria</taxon>
        <taxon>Pseudomonadati</taxon>
        <taxon>Pseudomonadota</taxon>
        <taxon>Alphaproteobacteria</taxon>
        <taxon>Rhodobacterales</taxon>
        <taxon>Paracoccaceae</taxon>
        <taxon>Tabrizicola</taxon>
    </lineage>
</organism>
<dbReference type="Proteomes" id="UP000282002">
    <property type="component" value="Chromosome"/>
</dbReference>
<sequence>MSRIFTCMIVLTAATAAFALPASAKIVAEPKLAQYCGEEAASRLGVAAASLLLLPVEKTHGTFYVYGQTDETSPTLFSCTFDGKRSFLGIEIEGDHDHGTHADAGAPKAAMNKCLQIFGLPAKVETVSDFGNGFYEIILQSKANARKVACTVPADGSVIEDWVEMN</sequence>
<gene>
    <name evidence="2" type="ORF">EI545_07710</name>
</gene>
<evidence type="ECO:0000256" key="1">
    <source>
        <dbReference type="SAM" id="SignalP"/>
    </source>
</evidence>